<evidence type="ECO:0000313" key="1">
    <source>
        <dbReference type="EMBL" id="MPM73058.1"/>
    </source>
</evidence>
<protein>
    <submittedName>
        <fullName evidence="1">Uncharacterized protein</fullName>
    </submittedName>
</protein>
<proteinExistence type="predicted"/>
<sequence>MDKPAPGGRLGGVPLRLCHRWLLCDRPAGGNDLGAAGHGGEVFHGNTSHCFQQRRYRSYPSGSQRAHLAAGVAYRRANPVFFADKRGRCLACGGSGAGIYGGYFGPGLDALRGDQPNWDDLFPGGSYRHRPAILAAANLGFYNVLHDQLCRG</sequence>
<dbReference type="EMBL" id="VSSQ01025125">
    <property type="protein sequence ID" value="MPM73058.1"/>
    <property type="molecule type" value="Genomic_DNA"/>
</dbReference>
<name>A0A645C6R0_9ZZZZ</name>
<gene>
    <name evidence="1" type="ORF">SDC9_120034</name>
</gene>
<accession>A0A645C6R0</accession>
<dbReference type="AlphaFoldDB" id="A0A645C6R0"/>
<organism evidence="1">
    <name type="scientific">bioreactor metagenome</name>
    <dbReference type="NCBI Taxonomy" id="1076179"/>
    <lineage>
        <taxon>unclassified sequences</taxon>
        <taxon>metagenomes</taxon>
        <taxon>ecological metagenomes</taxon>
    </lineage>
</organism>
<reference evidence="1" key="1">
    <citation type="submission" date="2019-08" db="EMBL/GenBank/DDBJ databases">
        <authorList>
            <person name="Kucharzyk K."/>
            <person name="Murdoch R.W."/>
            <person name="Higgins S."/>
            <person name="Loffler F."/>
        </authorList>
    </citation>
    <scope>NUCLEOTIDE SEQUENCE</scope>
</reference>
<comment type="caution">
    <text evidence="1">The sequence shown here is derived from an EMBL/GenBank/DDBJ whole genome shotgun (WGS) entry which is preliminary data.</text>
</comment>